<proteinExistence type="predicted"/>
<dbReference type="Pfam" id="PF09935">
    <property type="entry name" value="DUF2167"/>
    <property type="match status" value="1"/>
</dbReference>
<dbReference type="InterPro" id="IPR018682">
    <property type="entry name" value="DUF2167_membr"/>
</dbReference>
<keyword evidence="1" id="KW-0472">Membrane</keyword>
<dbReference type="EMBL" id="JAQAHH010000006">
    <property type="protein sequence ID" value="MDP9500484.1"/>
    <property type="molecule type" value="Genomic_DNA"/>
</dbReference>
<evidence type="ECO:0000256" key="1">
    <source>
        <dbReference type="SAM" id="Phobius"/>
    </source>
</evidence>
<keyword evidence="3" id="KW-1185">Reference proteome</keyword>
<name>A0ABT9KEL5_9PAST</name>
<organism evidence="2 3">
    <name type="scientific">Bisgaard Taxon 45</name>
    <dbReference type="NCBI Taxonomy" id="304289"/>
    <lineage>
        <taxon>Bacteria</taxon>
        <taxon>Pseudomonadati</taxon>
        <taxon>Pseudomonadota</taxon>
        <taxon>Gammaproteobacteria</taxon>
        <taxon>Pasteurellales</taxon>
        <taxon>Pasteurellaceae</taxon>
    </lineage>
</organism>
<accession>A0ABT9KEL5</accession>
<protein>
    <submittedName>
        <fullName evidence="2">DUF2167 domain-containing protein</fullName>
    </submittedName>
</protein>
<reference evidence="2 3" key="1">
    <citation type="submission" date="2022-12" db="EMBL/GenBank/DDBJ databases">
        <title>Genome sequence of Pasteurellaceae Bisgaard Taxon 45.</title>
        <authorList>
            <person name="Foggin C."/>
            <person name="Rosen L.E."/>
            <person name="Henton M."/>
            <person name="Buys A."/>
            <person name="Floyd T."/>
            <person name="Turner A.D."/>
            <person name="Tarbin J."/>
            <person name="Lloyd A.S."/>
            <person name="Chaitezvi C."/>
            <person name="Ellis R.J."/>
            <person name="Roberts H.C."/>
            <person name="Dastjerdi A."/>
            <person name="Nunez A."/>
            <person name="Van Vliet A.H."/>
            <person name="Steinbach F."/>
        </authorList>
    </citation>
    <scope>NUCLEOTIDE SEQUENCE [LARGE SCALE GENOMIC DNA]</scope>
    <source>
        <strain evidence="2 3">VF20HR</strain>
    </source>
</reference>
<gene>
    <name evidence="2" type="ORF">O7M46_05885</name>
</gene>
<sequence>MIQAINTLFKLTALLLIGVSWHVNAIAENSAEEDLRYEQIFSQAIEGPATIPLADQATFALPEGMIFLPAEEANQYMELIGNNQLLGRLGIVMAANDDSEWMADILFEDVGYVPDQEAREWDTDALFASLQEGDKEQNKIRREKGIAEIEMVAWIQKPTYDEKNNRLIWAVDLKEVGPYANPELDNTVNYNTYVLGREGYIEVGFITATDRIQEEQHIAQALLSRIHFNSGKAYADFDPNTDAVYQQGLTSLIGGITLATKLGVLALISAFILKFWKIFAIALLVIGIALRGFLRKKNKKQGSDNIVE</sequence>
<evidence type="ECO:0000313" key="2">
    <source>
        <dbReference type="EMBL" id="MDP9500484.1"/>
    </source>
</evidence>
<evidence type="ECO:0000313" key="3">
    <source>
        <dbReference type="Proteomes" id="UP001224083"/>
    </source>
</evidence>
<dbReference type="Proteomes" id="UP001224083">
    <property type="component" value="Unassembled WGS sequence"/>
</dbReference>
<feature type="transmembrane region" description="Helical" evidence="1">
    <location>
        <begin position="275"/>
        <end position="294"/>
    </location>
</feature>
<keyword evidence="1" id="KW-0812">Transmembrane</keyword>
<keyword evidence="1" id="KW-1133">Transmembrane helix</keyword>
<comment type="caution">
    <text evidence="2">The sequence shown here is derived from an EMBL/GenBank/DDBJ whole genome shotgun (WGS) entry which is preliminary data.</text>
</comment>